<proteinExistence type="predicted"/>
<evidence type="ECO:0000313" key="2">
    <source>
        <dbReference type="Proteomes" id="UP000323886"/>
    </source>
</evidence>
<dbReference type="InterPro" id="IPR036782">
    <property type="entry name" value="NE0471-like_N"/>
</dbReference>
<dbReference type="OrthoDB" id="9802153at2"/>
<dbReference type="RefSeq" id="WP_150096706.1">
    <property type="nucleotide sequence ID" value="NZ_VWPL01000007.1"/>
</dbReference>
<sequence length="90" mass="9884">MIQLVKVVAVRALERHHLWVRFSDGTEGVRPFTDILDEGGLMVEPLRDPAFFARVFVEMGVPTWPNGFAVDALALHQEMALAGQLSPAAA</sequence>
<dbReference type="Gene3D" id="3.30.2020.10">
    <property type="entry name" value="NE0471-like N-terminal domain"/>
    <property type="match status" value="1"/>
</dbReference>
<dbReference type="EMBL" id="VWPL01000007">
    <property type="protein sequence ID" value="KAA5602381.1"/>
    <property type="molecule type" value="Genomic_DNA"/>
</dbReference>
<protein>
    <submittedName>
        <fullName evidence="1">DUF2442 domain-containing protein</fullName>
    </submittedName>
</protein>
<evidence type="ECO:0000313" key="1">
    <source>
        <dbReference type="EMBL" id="KAA5602381.1"/>
    </source>
</evidence>
<dbReference type="Proteomes" id="UP000323886">
    <property type="component" value="Unassembled WGS sequence"/>
</dbReference>
<organism evidence="1 2">
    <name type="scientific">Blastochloris sulfoviridis</name>
    <dbReference type="NCBI Taxonomy" id="50712"/>
    <lineage>
        <taxon>Bacteria</taxon>
        <taxon>Pseudomonadati</taxon>
        <taxon>Pseudomonadota</taxon>
        <taxon>Alphaproteobacteria</taxon>
        <taxon>Hyphomicrobiales</taxon>
        <taxon>Blastochloridaceae</taxon>
        <taxon>Blastochloris</taxon>
    </lineage>
</organism>
<dbReference type="Pfam" id="PF10387">
    <property type="entry name" value="DUF2442"/>
    <property type="match status" value="1"/>
</dbReference>
<name>A0A5M6I2G6_9HYPH</name>
<dbReference type="SUPFAM" id="SSF143880">
    <property type="entry name" value="NE0471 N-terminal domain-like"/>
    <property type="match status" value="1"/>
</dbReference>
<gene>
    <name evidence="1" type="ORF">F1193_05630</name>
</gene>
<keyword evidence="2" id="KW-1185">Reference proteome</keyword>
<comment type="caution">
    <text evidence="1">The sequence shown here is derived from an EMBL/GenBank/DDBJ whole genome shotgun (WGS) entry which is preliminary data.</text>
</comment>
<dbReference type="InterPro" id="IPR018841">
    <property type="entry name" value="DUF2442"/>
</dbReference>
<dbReference type="AlphaFoldDB" id="A0A5M6I2G6"/>
<reference evidence="1 2" key="1">
    <citation type="submission" date="2019-09" db="EMBL/GenBank/DDBJ databases">
        <title>Draft Whole-Genome sequence of Blastochloris sulfoviridis DSM 729.</title>
        <authorList>
            <person name="Meyer T.E."/>
            <person name="Kyndt J.A."/>
        </authorList>
    </citation>
    <scope>NUCLEOTIDE SEQUENCE [LARGE SCALE GENOMIC DNA]</scope>
    <source>
        <strain evidence="1 2">DSM 729</strain>
    </source>
</reference>
<accession>A0A5M6I2G6</accession>